<proteinExistence type="predicted"/>
<dbReference type="Proteomes" id="UP000298663">
    <property type="component" value="Unassembled WGS sequence"/>
</dbReference>
<dbReference type="EMBL" id="AZBU02000001">
    <property type="protein sequence ID" value="TMS32628.1"/>
    <property type="molecule type" value="Genomic_DNA"/>
</dbReference>
<organism evidence="2 3">
    <name type="scientific">Steinernema carpocapsae</name>
    <name type="common">Entomopathogenic nematode</name>
    <dbReference type="NCBI Taxonomy" id="34508"/>
    <lineage>
        <taxon>Eukaryota</taxon>
        <taxon>Metazoa</taxon>
        <taxon>Ecdysozoa</taxon>
        <taxon>Nematoda</taxon>
        <taxon>Chromadorea</taxon>
        <taxon>Rhabditida</taxon>
        <taxon>Tylenchina</taxon>
        <taxon>Panagrolaimomorpha</taxon>
        <taxon>Strongyloidoidea</taxon>
        <taxon>Steinernematidae</taxon>
        <taxon>Steinernema</taxon>
    </lineage>
</organism>
<feature type="compositionally biased region" description="Acidic residues" evidence="1">
    <location>
        <begin position="55"/>
        <end position="67"/>
    </location>
</feature>
<reference evidence="2 3" key="2">
    <citation type="journal article" date="2019" name="G3 (Bethesda)">
        <title>Hybrid Assembly of the Genome of the Entomopathogenic Nematode Steinernema carpocapsae Identifies the X-Chromosome.</title>
        <authorList>
            <person name="Serra L."/>
            <person name="Macchietto M."/>
            <person name="Macias-Munoz A."/>
            <person name="McGill C.J."/>
            <person name="Rodriguez I.M."/>
            <person name="Rodriguez B."/>
            <person name="Murad R."/>
            <person name="Mortazavi A."/>
        </authorList>
    </citation>
    <scope>NUCLEOTIDE SEQUENCE [LARGE SCALE GENOMIC DNA]</scope>
    <source>
        <strain evidence="2 3">ALL</strain>
    </source>
</reference>
<evidence type="ECO:0000313" key="3">
    <source>
        <dbReference type="Proteomes" id="UP000298663"/>
    </source>
</evidence>
<name>A0A4U8UMD2_STECR</name>
<protein>
    <submittedName>
        <fullName evidence="2">Uncharacterized protein</fullName>
    </submittedName>
</protein>
<gene>
    <name evidence="2" type="ORF">L596_000445</name>
</gene>
<evidence type="ECO:0000313" key="2">
    <source>
        <dbReference type="EMBL" id="TMS32628.1"/>
    </source>
</evidence>
<accession>A0A4U8UMD2</accession>
<sequence>MANAVFEGEIACERPHGSETFFKDEVVVQHTVSAYHGASMKVMATFCIPKGTADTESESEEEEEEVEEAKKQAQEDDAEVPQKRRKLED</sequence>
<feature type="region of interest" description="Disordered" evidence="1">
    <location>
        <begin position="52"/>
        <end position="89"/>
    </location>
</feature>
<dbReference type="AlphaFoldDB" id="A0A4U8UMD2"/>
<keyword evidence="3" id="KW-1185">Reference proteome</keyword>
<reference evidence="2 3" key="1">
    <citation type="journal article" date="2015" name="Genome Biol.">
        <title>Comparative genomics of Steinernema reveals deeply conserved gene regulatory networks.</title>
        <authorList>
            <person name="Dillman A.R."/>
            <person name="Macchietto M."/>
            <person name="Porter C.F."/>
            <person name="Rogers A."/>
            <person name="Williams B."/>
            <person name="Antoshechkin I."/>
            <person name="Lee M.M."/>
            <person name="Goodwin Z."/>
            <person name="Lu X."/>
            <person name="Lewis E.E."/>
            <person name="Goodrich-Blair H."/>
            <person name="Stock S.P."/>
            <person name="Adams B.J."/>
            <person name="Sternberg P.W."/>
            <person name="Mortazavi A."/>
        </authorList>
    </citation>
    <scope>NUCLEOTIDE SEQUENCE [LARGE SCALE GENOMIC DNA]</scope>
    <source>
        <strain evidence="2 3">ALL</strain>
    </source>
</reference>
<feature type="compositionally biased region" description="Basic and acidic residues" evidence="1">
    <location>
        <begin position="68"/>
        <end position="89"/>
    </location>
</feature>
<comment type="caution">
    <text evidence="2">The sequence shown here is derived from an EMBL/GenBank/DDBJ whole genome shotgun (WGS) entry which is preliminary data.</text>
</comment>
<evidence type="ECO:0000256" key="1">
    <source>
        <dbReference type="SAM" id="MobiDB-lite"/>
    </source>
</evidence>